<name>B9WEP4_CANDC</name>
<dbReference type="EMBL" id="FM992690">
    <property type="protein sequence ID" value="CAX43156.1"/>
    <property type="molecule type" value="Genomic_DNA"/>
</dbReference>
<feature type="compositionally biased region" description="Basic and acidic residues" evidence="1">
    <location>
        <begin position="646"/>
        <end position="680"/>
    </location>
</feature>
<sequence>MNHDQSLQSISKTGANFSITESSILAEMATNLNTDANEANEHSNNSTKSNGSENLVDKDSNISVIHRIKISSLKSINGNKLYENNKNTNNPATNVTTEKSMVINILNPISTMSVLALISSSNDNENSNYFQNMNYFCNETINLYSSHLIELESEYESQAKERQNEQVMENEGVIESVFEKQKQFGVVFPLPNHIYGFFKLENIEISSKSALLNNKNIRNDTSNNWLDIVSSSDLISQCENLHLDSKSINKEKRKPSLGSNIEFSMKPPIQTRKSSSFLSSSSMSLSLTTKDDESESTSLGDDYQIEKKVFTPEGDGKDQELPQMIIENPIDFLTTRYYSTLYSLNNPLSYFPKTALPRFKNLFKGNLDENNNNNNVHEEHSDSRTSNIIEGLWGFWLNSNAFDRRHNQKYGIFGDITKGSDNDMNYQVSKALIRIELIEQQKFKSHHGFELDQPMPLSENPRNSEIMDIDNKGENEDQLHGITMEKLSQFILDLKIREAQLQILIIFELLNLMQVEEQEFLTENIKIQEEKEAQKSKNQSLVRRKRRKNKKKQPNSDKDISSPASTQNIENEKHFELFMSLTTYIDRLSLWDTLSVKTGGAGMYGFIGYVLVPYFHKKLPKLVEFVVENMKSSNMKLISLKRKKSDRVDQDEHEQIDKEMEKGITPRDSDTPKHQDDTHKTKPRSKYRKVLLDKNPPKLSKSTSIADSDDFKPLISLKKSKSNLSAKNLSKREVDLNLKQSSKADLSSISTVSQSFIFGTRAKKSLSTTTTTVTTSRSTRTKSEAMSTTPIKPKLTHSVSQIEATPAKARKVYIQPQVQATPLEPAPESRPLLSQQPIPVSPSHRENHTNTGSIANTLNEPAYLSEVEATPYKSNMLVITTPTDQFIRPNTKQRQSINEKLLSLSKDLNVEMTPKQNISVFSTPRNNSAFVDDRNNNKGVSNDINMVINTPLHRQQLIGSSPLKFRRESVSSVTSVISNTNNNNNDNLDNNGHGKSGPKPGDPIALESSPFISILSDSENLMGSRPKKLFDSISTSPYSKDYANEKVVKDNYGKKDYDSEYDSDELLNPSTKRNIKSTYSKRRK</sequence>
<feature type="region of interest" description="Disordered" evidence="1">
    <location>
        <begin position="767"/>
        <end position="790"/>
    </location>
</feature>
<feature type="compositionally biased region" description="Low complexity" evidence="1">
    <location>
        <begin position="974"/>
        <end position="991"/>
    </location>
</feature>
<dbReference type="Pfam" id="PF08639">
    <property type="entry name" value="Sld3_STD"/>
    <property type="match status" value="2"/>
</dbReference>
<feature type="region of interest" description="Disordered" evidence="1">
    <location>
        <begin position="532"/>
        <end position="566"/>
    </location>
</feature>
<dbReference type="GO" id="GO:0006270">
    <property type="term" value="P:DNA replication initiation"/>
    <property type="evidence" value="ECO:0007669"/>
    <property type="project" value="InterPro"/>
</dbReference>
<protein>
    <submittedName>
        <fullName evidence="4">DNA replication regulator, putative</fullName>
    </submittedName>
</protein>
<dbReference type="HOGENOM" id="CLU_285599_0_0_1"/>
<dbReference type="PANTHER" id="PTHR28067:SF1">
    <property type="entry name" value="DNA REPLICATION REGULATOR SLD3"/>
    <property type="match status" value="1"/>
</dbReference>
<dbReference type="InterPro" id="IPR013948">
    <property type="entry name" value="DNA_replication_reg_Sld3_C"/>
</dbReference>
<dbReference type="InterPro" id="IPR042511">
    <property type="entry name" value="Sld3"/>
</dbReference>
<feature type="compositionally biased region" description="Basic residues" evidence="1">
    <location>
        <begin position="1073"/>
        <end position="1084"/>
    </location>
</feature>
<dbReference type="AlphaFoldDB" id="B9WEP4"/>
<dbReference type="GO" id="GO:0031261">
    <property type="term" value="C:DNA replication preinitiation complex"/>
    <property type="evidence" value="ECO:0007669"/>
    <property type="project" value="TreeGrafter"/>
</dbReference>
<feature type="region of interest" description="Disordered" evidence="1">
    <location>
        <begin position="823"/>
        <end position="857"/>
    </location>
</feature>
<feature type="compositionally biased region" description="Low complexity" evidence="1">
    <location>
        <begin position="767"/>
        <end position="778"/>
    </location>
</feature>
<feature type="region of interest" description="Disordered" evidence="1">
    <location>
        <begin position="1052"/>
        <end position="1084"/>
    </location>
</feature>
<dbReference type="OrthoDB" id="5395343at2759"/>
<feature type="compositionally biased region" description="Basic residues" evidence="1">
    <location>
        <begin position="542"/>
        <end position="553"/>
    </location>
</feature>
<dbReference type="Gene3D" id="1.20.58.2130">
    <property type="match status" value="1"/>
</dbReference>
<feature type="domain" description="DNA replication regulator Sld3 C-terminal" evidence="2">
    <location>
        <begin position="477"/>
        <end position="873"/>
    </location>
</feature>
<gene>
    <name evidence="3" type="ordered locus">Cd36_86610</name>
    <name evidence="4" type="ORF">CD36_86610</name>
</gene>
<reference evidence="4 5" key="1">
    <citation type="journal article" date="2009" name="Genome Res.">
        <title>Comparative genomics of the fungal pathogens Candida dubliniensis and Candida albicans.</title>
        <authorList>
            <person name="Jackson A.P."/>
            <person name="Gamble J.A."/>
            <person name="Yeomans T."/>
            <person name="Moran G.P."/>
            <person name="Saunders D."/>
            <person name="Harris D."/>
            <person name="Aslett M."/>
            <person name="Barrell J.F."/>
            <person name="Butler G."/>
            <person name="Citiulo F."/>
            <person name="Coleman D.C."/>
            <person name="de Groot P.W.J."/>
            <person name="Goodwin T.J."/>
            <person name="Quail M.A."/>
            <person name="McQuillan J."/>
            <person name="Munro C.A."/>
            <person name="Pain A."/>
            <person name="Poulter R.T."/>
            <person name="Rajandream M.A."/>
            <person name="Renauld H."/>
            <person name="Spiering M.J."/>
            <person name="Tivey A."/>
            <person name="Gow N.A.R."/>
            <person name="Barrell B."/>
            <person name="Sullivan D.J."/>
            <person name="Berriman M."/>
        </authorList>
    </citation>
    <scope>NUCLEOTIDE SEQUENCE [LARGE SCALE GENOMIC DNA]</scope>
    <source>
        <strain evidence="5">CD36 / ATCC MYA-646 / CBS 7987 / NCPF 3949 / NRRL Y-17841</strain>
    </source>
</reference>
<evidence type="ECO:0000259" key="2">
    <source>
        <dbReference type="Pfam" id="PF08639"/>
    </source>
</evidence>
<dbReference type="KEGG" id="cdu:CD36_86610"/>
<organism evidence="4 5">
    <name type="scientific">Candida dubliniensis (strain CD36 / ATCC MYA-646 / CBS 7987 / NCPF 3949 / NRRL Y-17841)</name>
    <name type="common">Yeast</name>
    <dbReference type="NCBI Taxonomy" id="573826"/>
    <lineage>
        <taxon>Eukaryota</taxon>
        <taxon>Fungi</taxon>
        <taxon>Dikarya</taxon>
        <taxon>Ascomycota</taxon>
        <taxon>Saccharomycotina</taxon>
        <taxon>Pichiomycetes</taxon>
        <taxon>Debaryomycetaceae</taxon>
        <taxon>Candida/Lodderomyces clade</taxon>
        <taxon>Candida</taxon>
    </lineage>
</organism>
<evidence type="ECO:0000313" key="5">
    <source>
        <dbReference type="Proteomes" id="UP000002605"/>
    </source>
</evidence>
<evidence type="ECO:0000256" key="1">
    <source>
        <dbReference type="SAM" id="MobiDB-lite"/>
    </source>
</evidence>
<feature type="region of interest" description="Disordered" evidence="1">
    <location>
        <begin position="37"/>
        <end position="56"/>
    </location>
</feature>
<feature type="region of interest" description="Disordered" evidence="1">
    <location>
        <begin position="974"/>
        <end position="1007"/>
    </location>
</feature>
<proteinExistence type="predicted"/>
<evidence type="ECO:0000313" key="4">
    <source>
        <dbReference type="EMBL" id="CAX43156.1"/>
    </source>
</evidence>
<dbReference type="PANTHER" id="PTHR28067">
    <property type="entry name" value="DNA REPLICATION REGULATOR SLD3"/>
    <property type="match status" value="1"/>
</dbReference>
<feature type="region of interest" description="Disordered" evidence="1">
    <location>
        <begin position="1025"/>
        <end position="1044"/>
    </location>
</feature>
<keyword evidence="5" id="KW-1185">Reference proteome</keyword>
<feature type="domain" description="DNA replication regulator Sld3 C-terminal" evidence="2">
    <location>
        <begin position="329"/>
        <end position="377"/>
    </location>
</feature>
<feature type="region of interest" description="Disordered" evidence="1">
    <location>
        <begin position="641"/>
        <end position="705"/>
    </location>
</feature>
<accession>B9WEP4</accession>
<dbReference type="Proteomes" id="UP000002605">
    <property type="component" value="Chromosome 3"/>
</dbReference>
<dbReference type="RefSeq" id="XP_002419561.1">
    <property type="nucleotide sequence ID" value="XM_002419516.1"/>
</dbReference>
<dbReference type="GeneID" id="8046949"/>
<dbReference type="VEuPathDB" id="FungiDB:CD36_86610"/>
<evidence type="ECO:0000313" key="3">
    <source>
        <dbReference type="CGD" id="CAL0000171827"/>
    </source>
</evidence>
<dbReference type="eggNOG" id="ENOG502RE09">
    <property type="taxonomic scope" value="Eukaryota"/>
</dbReference>
<dbReference type="CGD" id="CAL0000171827">
    <property type="gene designation" value="Cd36_86610"/>
</dbReference>
<feature type="compositionally biased region" description="Polar residues" evidence="1">
    <location>
        <begin position="37"/>
        <end position="53"/>
    </location>
</feature>